<name>A0AAE4B3H9_9RHOB</name>
<reference evidence="1" key="2">
    <citation type="submission" date="2023-02" db="EMBL/GenBank/DDBJ databases">
        <title>'Rhodoalgimonas zhirmunskyi' gen. nov., isolated from a red alga.</title>
        <authorList>
            <person name="Nedashkovskaya O.I."/>
            <person name="Otstavnykh N.Y."/>
            <person name="Bystritskaya E.P."/>
            <person name="Balabanova L.A."/>
            <person name="Isaeva M.P."/>
        </authorList>
    </citation>
    <scope>NUCLEOTIDE SEQUENCE</scope>
    <source>
        <strain evidence="1">KCTC 52189</strain>
    </source>
</reference>
<sequence>MALYAVSIPAVWALNRAGVPPAQAVWTFYGIWPRRVRALPTWAICPTLSSTQYFRIIEIGWAAL</sequence>
<dbReference type="RefSeq" id="WP_306733670.1">
    <property type="nucleotide sequence ID" value="NZ_JANHAX010000001.1"/>
</dbReference>
<evidence type="ECO:0000313" key="2">
    <source>
        <dbReference type="Proteomes" id="UP001226762"/>
    </source>
</evidence>
<organism evidence="1 2">
    <name type="scientific">Marimonas arenosa</name>
    <dbReference type="NCBI Taxonomy" id="1795305"/>
    <lineage>
        <taxon>Bacteria</taxon>
        <taxon>Pseudomonadati</taxon>
        <taxon>Pseudomonadota</taxon>
        <taxon>Alphaproteobacteria</taxon>
        <taxon>Rhodobacterales</taxon>
        <taxon>Paracoccaceae</taxon>
        <taxon>Marimonas</taxon>
    </lineage>
</organism>
<comment type="caution">
    <text evidence="1">The sequence shown here is derived from an EMBL/GenBank/DDBJ whole genome shotgun (WGS) entry which is preliminary data.</text>
</comment>
<keyword evidence="2" id="KW-1185">Reference proteome</keyword>
<reference evidence="1" key="1">
    <citation type="submission" date="2022-07" db="EMBL/GenBank/DDBJ databases">
        <authorList>
            <person name="Otstavnykh N."/>
            <person name="Isaeva M."/>
            <person name="Bystritskaya E."/>
        </authorList>
    </citation>
    <scope>NUCLEOTIDE SEQUENCE</scope>
    <source>
        <strain evidence="1">KCTC 52189</strain>
    </source>
</reference>
<dbReference type="EMBL" id="JANHAX010000001">
    <property type="protein sequence ID" value="MDQ2088399.1"/>
    <property type="molecule type" value="Genomic_DNA"/>
</dbReference>
<dbReference type="Proteomes" id="UP001226762">
    <property type="component" value="Unassembled WGS sequence"/>
</dbReference>
<gene>
    <name evidence="1" type="ORF">NO357_00590</name>
</gene>
<protein>
    <submittedName>
        <fullName evidence="1">Uncharacterized protein</fullName>
    </submittedName>
</protein>
<evidence type="ECO:0000313" key="1">
    <source>
        <dbReference type="EMBL" id="MDQ2088399.1"/>
    </source>
</evidence>
<accession>A0AAE4B3H9</accession>
<proteinExistence type="predicted"/>
<dbReference type="AlphaFoldDB" id="A0AAE4B3H9"/>